<organism evidence="4 5">
    <name type="scientific">Burkholderia lata (strain ATCC 17760 / DSM 23089 / LMG 22485 / NCIMB 9086 / R18194 / 383)</name>
    <dbReference type="NCBI Taxonomy" id="482957"/>
    <lineage>
        <taxon>Bacteria</taxon>
        <taxon>Pseudomonadati</taxon>
        <taxon>Pseudomonadota</taxon>
        <taxon>Betaproteobacteria</taxon>
        <taxon>Burkholderiales</taxon>
        <taxon>Burkholderiaceae</taxon>
        <taxon>Burkholderia</taxon>
        <taxon>Burkholderia cepacia complex</taxon>
    </lineage>
</organism>
<dbReference type="InterPro" id="IPR020843">
    <property type="entry name" value="ER"/>
</dbReference>
<keyword evidence="2" id="KW-0560">Oxidoreductase</keyword>
<dbReference type="GO" id="GO:0008270">
    <property type="term" value="F:zinc ion binding"/>
    <property type="evidence" value="ECO:0007669"/>
    <property type="project" value="InterPro"/>
</dbReference>
<dbReference type="FunFam" id="3.40.50.720:FF:000053">
    <property type="entry name" value="Quinone oxidoreductase 1"/>
    <property type="match status" value="1"/>
</dbReference>
<dbReference type="InterPro" id="IPR011032">
    <property type="entry name" value="GroES-like_sf"/>
</dbReference>
<dbReference type="GO" id="GO:0005829">
    <property type="term" value="C:cytosol"/>
    <property type="evidence" value="ECO:0007669"/>
    <property type="project" value="TreeGrafter"/>
</dbReference>
<dbReference type="InterPro" id="IPR036291">
    <property type="entry name" value="NAD(P)-bd_dom_sf"/>
</dbReference>
<protein>
    <submittedName>
        <fullName evidence="4">Putative quinone oxidoreductase</fullName>
    </submittedName>
</protein>
<dbReference type="SUPFAM" id="SSF51735">
    <property type="entry name" value="NAD(P)-binding Rossmann-fold domains"/>
    <property type="match status" value="1"/>
</dbReference>
<dbReference type="Pfam" id="PF00107">
    <property type="entry name" value="ADH_zinc_N"/>
    <property type="match status" value="1"/>
</dbReference>
<accession>A0A6P2L6Z6</accession>
<dbReference type="PROSITE" id="PS01162">
    <property type="entry name" value="QOR_ZETA_CRYSTAL"/>
    <property type="match status" value="1"/>
</dbReference>
<evidence type="ECO:0000256" key="2">
    <source>
        <dbReference type="ARBA" id="ARBA00023002"/>
    </source>
</evidence>
<keyword evidence="1" id="KW-0521">NADP</keyword>
<evidence type="ECO:0000313" key="4">
    <source>
        <dbReference type="EMBL" id="VWB63106.1"/>
    </source>
</evidence>
<dbReference type="PANTHER" id="PTHR48106">
    <property type="entry name" value="QUINONE OXIDOREDUCTASE PIG3-RELATED"/>
    <property type="match status" value="1"/>
</dbReference>
<dbReference type="SMART" id="SM00829">
    <property type="entry name" value="PKS_ER"/>
    <property type="match status" value="1"/>
</dbReference>
<dbReference type="Proteomes" id="UP000494174">
    <property type="component" value="Unassembled WGS sequence"/>
</dbReference>
<dbReference type="InterPro" id="IPR047618">
    <property type="entry name" value="QOR-like"/>
</dbReference>
<sequence length="326" mass="34608">MAHAVRFHETGGPEVLRWEEVDVGDPGPGQVRLRHDAVGLNFADTYFRSGLYPVPLPAGLGVEAAGVVEAVGPGVTNVAVGDRVTYTGFLNTLGAYSTERLIPAAPLVRLPAGISCETAAAMTMRGLTSAYLLRRIHAFAPGDTILLHAAAGGVGLIVSQWAKLLGLTVIGTVSSEHKAEIARAHGCDHTIDYSREDVAQRVRELTDGTGVDVVFDSVGKDTFEGSLDSLKRRGLMVCVGTASGPIAPFDPQRLAMKGSLYLTRPALADYIADPAEKNDLAGELFAHVAAGRIRIEINQRYALQDAAQAHRDLESRKTTGSSVFIV</sequence>
<dbReference type="GO" id="GO:0035925">
    <property type="term" value="F:mRNA 3'-UTR AU-rich region binding"/>
    <property type="evidence" value="ECO:0007669"/>
    <property type="project" value="TreeGrafter"/>
</dbReference>
<name>A0A6P2L6Z6_BURL3</name>
<dbReference type="GO" id="GO:0070402">
    <property type="term" value="F:NADPH binding"/>
    <property type="evidence" value="ECO:0007669"/>
    <property type="project" value="TreeGrafter"/>
</dbReference>
<reference evidence="4 5" key="1">
    <citation type="submission" date="2019-09" db="EMBL/GenBank/DDBJ databases">
        <authorList>
            <person name="Depoorter E."/>
        </authorList>
    </citation>
    <scope>NUCLEOTIDE SEQUENCE [LARGE SCALE GENOMIC DNA]</scope>
    <source>
        <strain evidence="4">R-15945</strain>
    </source>
</reference>
<dbReference type="NCBIfam" id="NF008024">
    <property type="entry name" value="PRK10754.1"/>
    <property type="match status" value="1"/>
</dbReference>
<dbReference type="RefSeq" id="WP_174969095.1">
    <property type="nucleotide sequence ID" value="NZ_CABVPU010000009.1"/>
</dbReference>
<dbReference type="SUPFAM" id="SSF50129">
    <property type="entry name" value="GroES-like"/>
    <property type="match status" value="1"/>
</dbReference>
<dbReference type="CDD" id="cd05286">
    <property type="entry name" value="QOR2"/>
    <property type="match status" value="1"/>
</dbReference>
<dbReference type="Pfam" id="PF08240">
    <property type="entry name" value="ADH_N"/>
    <property type="match status" value="1"/>
</dbReference>
<dbReference type="PANTHER" id="PTHR48106:SF13">
    <property type="entry name" value="QUINONE OXIDOREDUCTASE-RELATED"/>
    <property type="match status" value="1"/>
</dbReference>
<dbReference type="Gene3D" id="3.90.180.10">
    <property type="entry name" value="Medium-chain alcohol dehydrogenases, catalytic domain"/>
    <property type="match status" value="1"/>
</dbReference>
<proteinExistence type="predicted"/>
<dbReference type="GO" id="GO:0003960">
    <property type="term" value="F:quinone reductase (NADPH) activity"/>
    <property type="evidence" value="ECO:0007669"/>
    <property type="project" value="InterPro"/>
</dbReference>
<dbReference type="InterPro" id="IPR013149">
    <property type="entry name" value="ADH-like_C"/>
</dbReference>
<dbReference type="InterPro" id="IPR013154">
    <property type="entry name" value="ADH-like_N"/>
</dbReference>
<dbReference type="Gene3D" id="3.40.50.720">
    <property type="entry name" value="NAD(P)-binding Rossmann-like Domain"/>
    <property type="match status" value="1"/>
</dbReference>
<evidence type="ECO:0000259" key="3">
    <source>
        <dbReference type="SMART" id="SM00829"/>
    </source>
</evidence>
<evidence type="ECO:0000256" key="1">
    <source>
        <dbReference type="ARBA" id="ARBA00022857"/>
    </source>
</evidence>
<dbReference type="InterPro" id="IPR002364">
    <property type="entry name" value="Quin_OxRdtase/zeta-crystal_CS"/>
</dbReference>
<evidence type="ECO:0000313" key="5">
    <source>
        <dbReference type="Proteomes" id="UP000494174"/>
    </source>
</evidence>
<gene>
    <name evidence="4" type="ORF">BLA15945_02974</name>
</gene>
<dbReference type="EMBL" id="CABVPU010000009">
    <property type="protein sequence ID" value="VWB63106.1"/>
    <property type="molecule type" value="Genomic_DNA"/>
</dbReference>
<feature type="domain" description="Enoyl reductase (ER)" evidence="3">
    <location>
        <begin position="11"/>
        <end position="324"/>
    </location>
</feature>
<dbReference type="AlphaFoldDB" id="A0A6P2L6Z6"/>